<evidence type="ECO:0000313" key="2">
    <source>
        <dbReference type="EMBL" id="VAW55941.1"/>
    </source>
</evidence>
<dbReference type="Pfam" id="PF01206">
    <property type="entry name" value="TusA"/>
    <property type="match status" value="1"/>
</dbReference>
<name>A0A3B0WKV5_9ZZZZ</name>
<sequence>MKYDHLLDIKNMCCSAPVIFLTKQFKTMKAGDIVLAESNKISMLNDIPAYCVATKNELIQQEEKNGLFYFWIKIRA</sequence>
<dbReference type="InterPro" id="IPR001455">
    <property type="entry name" value="TusA-like"/>
</dbReference>
<protein>
    <recommendedName>
        <fullName evidence="1">UPF0033 domain-containing protein</fullName>
    </recommendedName>
</protein>
<dbReference type="Gene3D" id="3.30.110.40">
    <property type="entry name" value="TusA-like domain"/>
    <property type="match status" value="1"/>
</dbReference>
<evidence type="ECO:0000259" key="1">
    <source>
        <dbReference type="Pfam" id="PF01206"/>
    </source>
</evidence>
<organism evidence="2">
    <name type="scientific">hydrothermal vent metagenome</name>
    <dbReference type="NCBI Taxonomy" id="652676"/>
    <lineage>
        <taxon>unclassified sequences</taxon>
        <taxon>metagenomes</taxon>
        <taxon>ecological metagenomes</taxon>
    </lineage>
</organism>
<reference evidence="2" key="1">
    <citation type="submission" date="2018-06" db="EMBL/GenBank/DDBJ databases">
        <authorList>
            <person name="Zhirakovskaya E."/>
        </authorList>
    </citation>
    <scope>NUCLEOTIDE SEQUENCE</scope>
</reference>
<dbReference type="InterPro" id="IPR036868">
    <property type="entry name" value="TusA-like_sf"/>
</dbReference>
<gene>
    <name evidence="2" type="ORF">MNBD_GAMMA07-43</name>
</gene>
<dbReference type="AlphaFoldDB" id="A0A3B0WKV5"/>
<dbReference type="EMBL" id="UOFF01000145">
    <property type="protein sequence ID" value="VAW55941.1"/>
    <property type="molecule type" value="Genomic_DNA"/>
</dbReference>
<feature type="domain" description="UPF0033" evidence="1">
    <location>
        <begin position="7"/>
        <end position="73"/>
    </location>
</feature>
<dbReference type="SUPFAM" id="SSF64307">
    <property type="entry name" value="SirA-like"/>
    <property type="match status" value="1"/>
</dbReference>
<proteinExistence type="predicted"/>
<accession>A0A3B0WKV5</accession>